<comment type="similarity">
    <text evidence="7">Belongs to the MurCDEF family.</text>
</comment>
<evidence type="ECO:0000256" key="5">
    <source>
        <dbReference type="ARBA" id="ARBA00022741"/>
    </source>
</evidence>
<keyword evidence="7 8" id="KW-0573">Peptidoglycan synthesis</keyword>
<evidence type="ECO:0000256" key="4">
    <source>
        <dbReference type="ARBA" id="ARBA00022598"/>
    </source>
</evidence>
<dbReference type="EMBL" id="LVWG01000016">
    <property type="protein sequence ID" value="KZK74911.1"/>
    <property type="molecule type" value="Genomic_DNA"/>
</dbReference>
<comment type="pathway">
    <text evidence="2 7 8">Cell wall biogenesis; peptidoglycan biosynthesis.</text>
</comment>
<dbReference type="HAMAP" id="MF_00639">
    <property type="entry name" value="MurD"/>
    <property type="match status" value="1"/>
</dbReference>
<dbReference type="SUPFAM" id="SSF51984">
    <property type="entry name" value="MurCD N-terminal domain"/>
    <property type="match status" value="1"/>
</dbReference>
<dbReference type="PANTHER" id="PTHR43692">
    <property type="entry name" value="UDP-N-ACETYLMURAMOYLALANINE--D-GLUTAMATE LIGASE"/>
    <property type="match status" value="1"/>
</dbReference>
<dbReference type="InterPro" id="IPR005762">
    <property type="entry name" value="MurD"/>
</dbReference>
<evidence type="ECO:0000256" key="6">
    <source>
        <dbReference type="ARBA" id="ARBA00022840"/>
    </source>
</evidence>
<dbReference type="PANTHER" id="PTHR43692:SF1">
    <property type="entry name" value="UDP-N-ACETYLMURAMOYLALANINE--D-GLUTAMATE LIGASE"/>
    <property type="match status" value="1"/>
</dbReference>
<keyword evidence="5 7" id="KW-0547">Nucleotide-binding</keyword>
<comment type="function">
    <text evidence="7 8">Cell wall formation. Catalyzes the addition of glutamate to the nucleotide precursor UDP-N-acetylmuramoyl-L-alanine (UMA).</text>
</comment>
<dbReference type="InterPro" id="IPR004101">
    <property type="entry name" value="Mur_ligase_C"/>
</dbReference>
<dbReference type="Gene3D" id="3.40.1190.10">
    <property type="entry name" value="Mur-like, catalytic domain"/>
    <property type="match status" value="1"/>
</dbReference>
<dbReference type="GO" id="GO:0008360">
    <property type="term" value="P:regulation of cell shape"/>
    <property type="evidence" value="ECO:0007669"/>
    <property type="project" value="UniProtKB-KW"/>
</dbReference>
<evidence type="ECO:0000313" key="12">
    <source>
        <dbReference type="Proteomes" id="UP000076481"/>
    </source>
</evidence>
<dbReference type="Pfam" id="PF02875">
    <property type="entry name" value="Mur_ligase_C"/>
    <property type="match status" value="1"/>
</dbReference>
<dbReference type="Pfam" id="PF08245">
    <property type="entry name" value="Mur_ligase_M"/>
    <property type="match status" value="1"/>
</dbReference>
<dbReference type="GO" id="GO:0071555">
    <property type="term" value="P:cell wall organization"/>
    <property type="evidence" value="ECO:0007669"/>
    <property type="project" value="UniProtKB-KW"/>
</dbReference>
<reference evidence="11 12" key="1">
    <citation type="submission" date="2016-03" db="EMBL/GenBank/DDBJ databases">
        <title>Speciation and ecological success in dimly lit waters: horizontal gene transfer in a green sulfur bacteria bloom unveiled by metagenomic assembly.</title>
        <authorList>
            <person name="Llorens-Mares T."/>
            <person name="Liu Z."/>
            <person name="Allen L.Z."/>
            <person name="Rusch D.B."/>
            <person name="Craig M.T."/>
            <person name="Dupont C.L."/>
            <person name="Bryant D.A."/>
            <person name="Casamayor E.O."/>
        </authorList>
    </citation>
    <scope>NUCLEOTIDE SEQUENCE [LARGE SCALE GENOMIC DNA]</scope>
    <source>
        <strain evidence="11">CIII</strain>
    </source>
</reference>
<feature type="binding site" evidence="7">
    <location>
        <begin position="115"/>
        <end position="121"/>
    </location>
    <ligand>
        <name>ATP</name>
        <dbReference type="ChEBI" id="CHEBI:30616"/>
    </ligand>
</feature>
<dbReference type="EC" id="6.3.2.9" evidence="7 8"/>
<comment type="caution">
    <text evidence="11">The sequence shown here is derived from an EMBL/GenBank/DDBJ whole genome shotgun (WGS) entry which is preliminary data.</text>
</comment>
<comment type="subcellular location">
    <subcellularLocation>
        <location evidence="1 7 8">Cytoplasm</location>
    </subcellularLocation>
</comment>
<dbReference type="SUPFAM" id="SSF53623">
    <property type="entry name" value="MurD-like peptide ligases, catalytic domain"/>
    <property type="match status" value="1"/>
</dbReference>
<dbReference type="GO" id="GO:0008764">
    <property type="term" value="F:UDP-N-acetylmuramoylalanine-D-glutamate ligase activity"/>
    <property type="evidence" value="ECO:0007669"/>
    <property type="project" value="UniProtKB-UniRule"/>
</dbReference>
<dbReference type="InterPro" id="IPR036565">
    <property type="entry name" value="Mur-like_cat_sf"/>
</dbReference>
<keyword evidence="4 7" id="KW-0436">Ligase</keyword>
<dbReference type="InterPro" id="IPR013221">
    <property type="entry name" value="Mur_ligase_cen"/>
</dbReference>
<evidence type="ECO:0000256" key="1">
    <source>
        <dbReference type="ARBA" id="ARBA00004496"/>
    </source>
</evidence>
<keyword evidence="7 8" id="KW-0131">Cell cycle</keyword>
<dbReference type="Gene3D" id="3.90.190.20">
    <property type="entry name" value="Mur ligase, C-terminal domain"/>
    <property type="match status" value="1"/>
</dbReference>
<keyword evidence="3 7" id="KW-0963">Cytoplasm</keyword>
<dbReference type="Gene3D" id="3.40.50.720">
    <property type="entry name" value="NAD(P)-binding Rossmann-like Domain"/>
    <property type="match status" value="1"/>
</dbReference>
<dbReference type="UniPathway" id="UPA00219"/>
<dbReference type="AlphaFoldDB" id="A0A165M7R1"/>
<gene>
    <name evidence="7" type="primary">murD</name>
    <name evidence="11" type="ORF">A3K90_00045</name>
</gene>
<dbReference type="Proteomes" id="UP000076481">
    <property type="component" value="Unassembled WGS sequence"/>
</dbReference>
<evidence type="ECO:0000256" key="2">
    <source>
        <dbReference type="ARBA" id="ARBA00004752"/>
    </source>
</evidence>
<dbReference type="GO" id="GO:0009252">
    <property type="term" value="P:peptidoglycan biosynthetic process"/>
    <property type="evidence" value="ECO:0007669"/>
    <property type="project" value="UniProtKB-UniRule"/>
</dbReference>
<proteinExistence type="inferred from homology"/>
<evidence type="ECO:0000256" key="7">
    <source>
        <dbReference type="HAMAP-Rule" id="MF_00639"/>
    </source>
</evidence>
<keyword evidence="7 8" id="KW-0961">Cell wall biogenesis/degradation</keyword>
<evidence type="ECO:0000256" key="8">
    <source>
        <dbReference type="RuleBase" id="RU003664"/>
    </source>
</evidence>
<evidence type="ECO:0000259" key="9">
    <source>
        <dbReference type="Pfam" id="PF02875"/>
    </source>
</evidence>
<name>A0A165M7R1_PELLU</name>
<dbReference type="RefSeq" id="WP_303680852.1">
    <property type="nucleotide sequence ID" value="NZ_LVWG01000016.1"/>
</dbReference>
<evidence type="ECO:0000256" key="3">
    <source>
        <dbReference type="ARBA" id="ARBA00022490"/>
    </source>
</evidence>
<feature type="domain" description="Mur ligase C-terminal" evidence="9">
    <location>
        <begin position="323"/>
        <end position="433"/>
    </location>
</feature>
<dbReference type="Pfam" id="PF21377">
    <property type="entry name" value="MurD_N"/>
    <property type="match status" value="1"/>
</dbReference>
<dbReference type="GO" id="GO:0051301">
    <property type="term" value="P:cell division"/>
    <property type="evidence" value="ECO:0007669"/>
    <property type="project" value="UniProtKB-KW"/>
</dbReference>
<dbReference type="GO" id="GO:0005737">
    <property type="term" value="C:cytoplasm"/>
    <property type="evidence" value="ECO:0007669"/>
    <property type="project" value="UniProtKB-SubCell"/>
</dbReference>
<protein>
    <recommendedName>
        <fullName evidence="7 8">UDP-N-acetylmuramoylalanine--D-glutamate ligase</fullName>
        <ecNumber evidence="7 8">6.3.2.9</ecNumber>
    </recommendedName>
    <alternativeName>
        <fullName evidence="7">D-glutamic acid-adding enzyme</fullName>
    </alternativeName>
    <alternativeName>
        <fullName evidence="7">UDP-N-acetylmuramoyl-L-alanyl-D-glutamate synthetase</fullName>
    </alternativeName>
</protein>
<dbReference type="GO" id="GO:0005524">
    <property type="term" value="F:ATP binding"/>
    <property type="evidence" value="ECO:0007669"/>
    <property type="project" value="UniProtKB-UniRule"/>
</dbReference>
<keyword evidence="7 8" id="KW-0132">Cell division</keyword>
<evidence type="ECO:0000259" key="10">
    <source>
        <dbReference type="Pfam" id="PF08245"/>
    </source>
</evidence>
<comment type="catalytic activity">
    <reaction evidence="7 8">
        <text>UDP-N-acetyl-alpha-D-muramoyl-L-alanine + D-glutamate + ATP = UDP-N-acetyl-alpha-D-muramoyl-L-alanyl-D-glutamate + ADP + phosphate + H(+)</text>
        <dbReference type="Rhea" id="RHEA:16429"/>
        <dbReference type="ChEBI" id="CHEBI:15378"/>
        <dbReference type="ChEBI" id="CHEBI:29986"/>
        <dbReference type="ChEBI" id="CHEBI:30616"/>
        <dbReference type="ChEBI" id="CHEBI:43474"/>
        <dbReference type="ChEBI" id="CHEBI:83898"/>
        <dbReference type="ChEBI" id="CHEBI:83900"/>
        <dbReference type="ChEBI" id="CHEBI:456216"/>
        <dbReference type="EC" id="6.3.2.9"/>
    </reaction>
</comment>
<evidence type="ECO:0000313" key="11">
    <source>
        <dbReference type="EMBL" id="KZK74911.1"/>
    </source>
</evidence>
<organism evidence="11 12">
    <name type="scientific">Pelodictyon luteolum</name>
    <dbReference type="NCBI Taxonomy" id="1100"/>
    <lineage>
        <taxon>Bacteria</taxon>
        <taxon>Pseudomonadati</taxon>
        <taxon>Chlorobiota</taxon>
        <taxon>Chlorobiia</taxon>
        <taxon>Chlorobiales</taxon>
        <taxon>Chlorobiaceae</taxon>
        <taxon>Chlorobium/Pelodictyon group</taxon>
        <taxon>Pelodictyon</taxon>
    </lineage>
</organism>
<dbReference type="SUPFAM" id="SSF53244">
    <property type="entry name" value="MurD-like peptide ligases, peptide-binding domain"/>
    <property type="match status" value="1"/>
</dbReference>
<sequence>MKRADLEGRRVSVIGAGRSGSAAAELLVHNGAQVLLSEKGAMDPDTASRLCQIGAEIESEGHSDRVFDADFAVVSPGVPPGVPVIRELERRQIPVHSEIELASWFCRARIAGITGTDGKTTTATLVQRMAEADGRLAGYRAYGVGNIGVPFSSLVEEMDEGDIAVVELSSYQLERCSSFRPEAALITNITPDHLDRYGGDIMRYAEAKYRISMNLGPSGTLVYNADDPILRARFSGGGFPFSTMPFSTAGPVGGDPSSGVYLEDGWVHAGLRRLIHTSEFQKGSFRGNHNNSNVLGAIGLVRALRLDENAVLQALREFPGVEHRQEFVARKRGSDWINDSKATNVNAMRQALEAVPGRIVLIAGGRDKGNDYSAVAALIREKAVLVVAMGESRQKVADAFRADVEVVEAPTLEDAVRLAAEAAGPDRTVLFSPGCASFDLFRDFEDRGRRFKSEVGRLEE</sequence>
<accession>A0A165M7R1</accession>
<keyword evidence="6 7" id="KW-0067">ATP-binding</keyword>
<feature type="domain" description="Mur ligase central" evidence="10">
    <location>
        <begin position="113"/>
        <end position="300"/>
    </location>
</feature>
<keyword evidence="7 8" id="KW-0133">Cell shape</keyword>
<dbReference type="InterPro" id="IPR036615">
    <property type="entry name" value="Mur_ligase_C_dom_sf"/>
</dbReference>
<dbReference type="NCBIfam" id="TIGR01087">
    <property type="entry name" value="murD"/>
    <property type="match status" value="1"/>
</dbReference>